<feature type="transmembrane region" description="Helical" evidence="10">
    <location>
        <begin position="39"/>
        <end position="57"/>
    </location>
</feature>
<keyword evidence="7 10" id="KW-0472">Membrane</keyword>
<comment type="caution">
    <text evidence="11">The sequence shown here is derived from an EMBL/GenBank/DDBJ whole genome shotgun (WGS) entry which is preliminary data.</text>
</comment>
<gene>
    <name evidence="11" type="ORF">XYLVIOL_LOCUS4456</name>
</gene>
<evidence type="ECO:0000256" key="10">
    <source>
        <dbReference type="RuleBase" id="RU351113"/>
    </source>
</evidence>
<dbReference type="PANTHER" id="PTHR21137">
    <property type="entry name" value="ODORANT RECEPTOR"/>
    <property type="match status" value="1"/>
</dbReference>
<evidence type="ECO:0000256" key="3">
    <source>
        <dbReference type="ARBA" id="ARBA00022606"/>
    </source>
</evidence>
<keyword evidence="8 10" id="KW-0675">Receptor</keyword>
<comment type="caution">
    <text evidence="10">Lacks conserved residue(s) required for the propagation of feature annotation.</text>
</comment>
<evidence type="ECO:0000256" key="5">
    <source>
        <dbReference type="ARBA" id="ARBA00022725"/>
    </source>
</evidence>
<reference evidence="11 12" key="1">
    <citation type="submission" date="2024-08" db="EMBL/GenBank/DDBJ databases">
        <authorList>
            <person name="Will J Nash"/>
            <person name="Angela Man"/>
            <person name="Seanna McTaggart"/>
            <person name="Kendall Baker"/>
            <person name="Tom Barker"/>
            <person name="Leah Catchpole"/>
            <person name="Alex Durrant"/>
            <person name="Karim Gharbi"/>
            <person name="Naomi Irish"/>
            <person name="Gemy Kaithakottil"/>
            <person name="Debby Ku"/>
            <person name="Aaliyah Providence"/>
            <person name="Felix Shaw"/>
            <person name="David Swarbreck"/>
            <person name="Chris Watkins"/>
            <person name="Ann M. McCartney"/>
            <person name="Giulio Formenti"/>
            <person name="Alice Mouton"/>
            <person name="Noel Vella"/>
            <person name="Bjorn M von Reumont"/>
            <person name="Adriana Vella"/>
            <person name="Wilfried Haerty"/>
        </authorList>
    </citation>
    <scope>NUCLEOTIDE SEQUENCE [LARGE SCALE GENOMIC DNA]</scope>
</reference>
<dbReference type="Proteomes" id="UP001642520">
    <property type="component" value="Unassembled WGS sequence"/>
</dbReference>
<evidence type="ECO:0000256" key="1">
    <source>
        <dbReference type="ARBA" id="ARBA00004651"/>
    </source>
</evidence>
<evidence type="ECO:0000256" key="9">
    <source>
        <dbReference type="ARBA" id="ARBA00023224"/>
    </source>
</evidence>
<keyword evidence="2" id="KW-1003">Cell membrane</keyword>
<sequence>MNKLQRNRDQHFDIFDIPYYNKLKKYLQFLGQDPHQRKAIRNIIVTVLVISTTSIFIPTSFEFYVSICNKDMGAAIECMPHLTASAISTVKILNVYFYRENFKQLFDFVTEEWKRLTLNNGIHVLEEITVQGSKFAQLYRYTILTFTAFFLLVPLIFPILDIVLPLNETRPRQQIMKVNYLVFNGDDYFCYVYLHLAWGAVIVVVSVVAVDSLYILTIHHNSGLFAVCGYQVQKVAGSEKSFTNEAIMESYMHEQFKNCVITHDRALQFYHVLNESLRISYLLQVGFIMIGISAIAVQMTVSLDTPEEALRAALFLIAKQFHLFMISLPGQILLDHCSNLSNNIYGSTWYRMPVKIQKMLHTMQMKTQKLCTLTAGGLYTMNMENFGTTFKTCMSYFTMLTSLKE</sequence>
<keyword evidence="3 10" id="KW-0716">Sensory transduction</keyword>
<evidence type="ECO:0000256" key="7">
    <source>
        <dbReference type="ARBA" id="ARBA00023136"/>
    </source>
</evidence>
<evidence type="ECO:0000256" key="2">
    <source>
        <dbReference type="ARBA" id="ARBA00022475"/>
    </source>
</evidence>
<keyword evidence="6 10" id="KW-1133">Transmembrane helix</keyword>
<dbReference type="InterPro" id="IPR004117">
    <property type="entry name" value="7tm6_olfct_rcpt"/>
</dbReference>
<evidence type="ECO:0000313" key="12">
    <source>
        <dbReference type="Proteomes" id="UP001642520"/>
    </source>
</evidence>
<comment type="similarity">
    <text evidence="10">Belongs to the insect chemoreceptor superfamily. Heteromeric odorant receptor channel (TC 1.A.69) family.</text>
</comment>
<dbReference type="Pfam" id="PF02949">
    <property type="entry name" value="7tm_6"/>
    <property type="match status" value="1"/>
</dbReference>
<evidence type="ECO:0000256" key="8">
    <source>
        <dbReference type="ARBA" id="ARBA00023170"/>
    </source>
</evidence>
<keyword evidence="4 10" id="KW-0812">Transmembrane</keyword>
<protein>
    <recommendedName>
        <fullName evidence="10">Odorant receptor</fullName>
    </recommendedName>
</protein>
<keyword evidence="9 10" id="KW-0807">Transducer</keyword>
<feature type="transmembrane region" description="Helical" evidence="10">
    <location>
        <begin position="279"/>
        <end position="301"/>
    </location>
</feature>
<comment type="subcellular location">
    <subcellularLocation>
        <location evidence="1 10">Cell membrane</location>
        <topology evidence="1 10">Multi-pass membrane protein</topology>
    </subcellularLocation>
</comment>
<dbReference type="EMBL" id="CAXAJV020001290">
    <property type="protein sequence ID" value="CAL7940363.1"/>
    <property type="molecule type" value="Genomic_DNA"/>
</dbReference>
<feature type="transmembrane region" description="Helical" evidence="10">
    <location>
        <begin position="188"/>
        <end position="210"/>
    </location>
</feature>
<organism evidence="11 12">
    <name type="scientific">Xylocopa violacea</name>
    <name type="common">Violet carpenter bee</name>
    <name type="synonym">Apis violacea</name>
    <dbReference type="NCBI Taxonomy" id="135666"/>
    <lineage>
        <taxon>Eukaryota</taxon>
        <taxon>Metazoa</taxon>
        <taxon>Ecdysozoa</taxon>
        <taxon>Arthropoda</taxon>
        <taxon>Hexapoda</taxon>
        <taxon>Insecta</taxon>
        <taxon>Pterygota</taxon>
        <taxon>Neoptera</taxon>
        <taxon>Endopterygota</taxon>
        <taxon>Hymenoptera</taxon>
        <taxon>Apocrita</taxon>
        <taxon>Aculeata</taxon>
        <taxon>Apoidea</taxon>
        <taxon>Anthophila</taxon>
        <taxon>Apidae</taxon>
        <taxon>Xylocopa</taxon>
        <taxon>Xylocopa</taxon>
    </lineage>
</organism>
<evidence type="ECO:0000313" key="11">
    <source>
        <dbReference type="EMBL" id="CAL7940363.1"/>
    </source>
</evidence>
<name>A0ABP1NH69_XYLVO</name>
<feature type="transmembrane region" description="Helical" evidence="10">
    <location>
        <begin position="143"/>
        <end position="167"/>
    </location>
</feature>
<evidence type="ECO:0000256" key="4">
    <source>
        <dbReference type="ARBA" id="ARBA00022692"/>
    </source>
</evidence>
<keyword evidence="5 10" id="KW-0552">Olfaction</keyword>
<accession>A0ABP1NH69</accession>
<proteinExistence type="inferred from homology"/>
<evidence type="ECO:0000256" key="6">
    <source>
        <dbReference type="ARBA" id="ARBA00022989"/>
    </source>
</evidence>
<keyword evidence="12" id="KW-1185">Reference proteome</keyword>
<dbReference type="PANTHER" id="PTHR21137:SF35">
    <property type="entry name" value="ODORANT RECEPTOR 19A-RELATED"/>
    <property type="match status" value="1"/>
</dbReference>